<evidence type="ECO:0000313" key="2">
    <source>
        <dbReference type="EMBL" id="TXD88516.1"/>
    </source>
</evidence>
<protein>
    <submittedName>
        <fullName evidence="2">GNAT family N-acetyltransferase</fullName>
    </submittedName>
</protein>
<dbReference type="GO" id="GO:0016747">
    <property type="term" value="F:acyltransferase activity, transferring groups other than amino-acyl groups"/>
    <property type="evidence" value="ECO:0007669"/>
    <property type="project" value="InterPro"/>
</dbReference>
<sequence length="150" mass="17446">MDNLHLRPATASDKEICYRIKQLSLKPYVNTIWGWDEMVQLKAHNDHFSRSATTIIIYKNKPIGYYELVETNAHFILKNILIENQFQNLGIGNFVMQLLIENANALEKSIQLKVFKVNGKAQKLYSKLGFNVVEITEYHLKMQKNFEAIT</sequence>
<dbReference type="InterPro" id="IPR000182">
    <property type="entry name" value="GNAT_dom"/>
</dbReference>
<dbReference type="InterPro" id="IPR016181">
    <property type="entry name" value="Acyl_CoA_acyltransferase"/>
</dbReference>
<dbReference type="Gene3D" id="3.40.630.30">
    <property type="match status" value="1"/>
</dbReference>
<evidence type="ECO:0000313" key="3">
    <source>
        <dbReference type="Proteomes" id="UP000321578"/>
    </source>
</evidence>
<dbReference type="SUPFAM" id="SSF55729">
    <property type="entry name" value="Acyl-CoA N-acyltransferases (Nat)"/>
    <property type="match status" value="1"/>
</dbReference>
<name>A0A5C6ZGW9_9FLAO</name>
<keyword evidence="2" id="KW-0808">Transferase</keyword>
<comment type="caution">
    <text evidence="2">The sequence shown here is derived from an EMBL/GenBank/DDBJ whole genome shotgun (WGS) entry which is preliminary data.</text>
</comment>
<dbReference type="RefSeq" id="WP_147086884.1">
    <property type="nucleotide sequence ID" value="NZ_VORM01000013.1"/>
</dbReference>
<evidence type="ECO:0000259" key="1">
    <source>
        <dbReference type="PROSITE" id="PS51186"/>
    </source>
</evidence>
<gene>
    <name evidence="2" type="ORF">ESY86_12285</name>
</gene>
<reference evidence="2 3" key="1">
    <citation type="submission" date="2019-08" db="EMBL/GenBank/DDBJ databases">
        <title>Genomes of Subsaximicrobium wynnwilliamsii strains.</title>
        <authorList>
            <person name="Bowman J.P."/>
        </authorList>
    </citation>
    <scope>NUCLEOTIDE SEQUENCE [LARGE SCALE GENOMIC DNA]</scope>
    <source>
        <strain evidence="2 3">2-80-2</strain>
    </source>
</reference>
<accession>A0A5C6ZGW9</accession>
<dbReference type="EMBL" id="VORO01000013">
    <property type="protein sequence ID" value="TXD88516.1"/>
    <property type="molecule type" value="Genomic_DNA"/>
</dbReference>
<feature type="domain" description="N-acetyltransferase" evidence="1">
    <location>
        <begin position="4"/>
        <end position="147"/>
    </location>
</feature>
<dbReference type="OrthoDB" id="7585366at2"/>
<dbReference type="PROSITE" id="PS51186">
    <property type="entry name" value="GNAT"/>
    <property type="match status" value="1"/>
</dbReference>
<dbReference type="Proteomes" id="UP000321578">
    <property type="component" value="Unassembled WGS sequence"/>
</dbReference>
<proteinExistence type="predicted"/>
<keyword evidence="3" id="KW-1185">Reference proteome</keyword>
<dbReference type="AlphaFoldDB" id="A0A5C6ZGW9"/>
<organism evidence="2 3">
    <name type="scientific">Subsaximicrobium wynnwilliamsii</name>
    <dbReference type="NCBI Taxonomy" id="291179"/>
    <lineage>
        <taxon>Bacteria</taxon>
        <taxon>Pseudomonadati</taxon>
        <taxon>Bacteroidota</taxon>
        <taxon>Flavobacteriia</taxon>
        <taxon>Flavobacteriales</taxon>
        <taxon>Flavobacteriaceae</taxon>
        <taxon>Subsaximicrobium</taxon>
    </lineage>
</organism>
<dbReference type="Pfam" id="PF00583">
    <property type="entry name" value="Acetyltransf_1"/>
    <property type="match status" value="1"/>
</dbReference>